<dbReference type="EMBL" id="CP007496">
    <property type="protein sequence ID" value="AJA06910.1"/>
    <property type="molecule type" value="Genomic_DNA"/>
</dbReference>
<dbReference type="RefSeq" id="WP_039327767.1">
    <property type="nucleotide sequence ID" value="NZ_CP007496.1"/>
</dbReference>
<evidence type="ECO:0000259" key="4">
    <source>
        <dbReference type="PROSITE" id="PS51841"/>
    </source>
</evidence>
<evidence type="ECO:0000313" key="6">
    <source>
        <dbReference type="Proteomes" id="UP000030902"/>
    </source>
</evidence>
<name>A0A6S4GSN4_9BACT</name>
<evidence type="ECO:0000256" key="2">
    <source>
        <dbReference type="SAM" id="Phobius"/>
    </source>
</evidence>
<proteinExistence type="predicted"/>
<evidence type="ECO:0000256" key="1">
    <source>
        <dbReference type="SAM" id="MobiDB-lite"/>
    </source>
</evidence>
<evidence type="ECO:0000256" key="3">
    <source>
        <dbReference type="SAM" id="SignalP"/>
    </source>
</evidence>
<gene>
    <name evidence="5" type="ORF">TM7x_03175</name>
</gene>
<dbReference type="Proteomes" id="UP000030902">
    <property type="component" value="Chromosome"/>
</dbReference>
<dbReference type="Gene3D" id="2.60.40.1260">
    <property type="entry name" value="Lamin Tail domain"/>
    <property type="match status" value="1"/>
</dbReference>
<organism evidence="5 6">
    <name type="scientific">Candidatus Nanosynbacter lyticus</name>
    <dbReference type="NCBI Taxonomy" id="2093824"/>
    <lineage>
        <taxon>Bacteria</taxon>
        <taxon>Candidatus Saccharimonadota</taxon>
        <taxon>Candidatus Saccharimonadia</taxon>
        <taxon>Candidatus Nanosynbacterales</taxon>
        <taxon>Candidatus Nanosynbacteraceae</taxon>
        <taxon>Candidatus Nanosynbacter</taxon>
    </lineage>
</organism>
<feature type="region of interest" description="Disordered" evidence="1">
    <location>
        <begin position="36"/>
        <end position="97"/>
    </location>
</feature>
<dbReference type="KEGG" id="sox:TM7x_03175"/>
<feature type="compositionally biased region" description="Low complexity" evidence="1">
    <location>
        <begin position="52"/>
        <end position="64"/>
    </location>
</feature>
<evidence type="ECO:0000313" key="5">
    <source>
        <dbReference type="EMBL" id="AJA06910.1"/>
    </source>
</evidence>
<dbReference type="Pfam" id="PF00932">
    <property type="entry name" value="LTD"/>
    <property type="match status" value="1"/>
</dbReference>
<keyword evidence="3" id="KW-0732">Signal</keyword>
<keyword evidence="2" id="KW-0472">Membrane</keyword>
<dbReference type="SUPFAM" id="SSF57184">
    <property type="entry name" value="Growth factor receptor domain"/>
    <property type="match status" value="1"/>
</dbReference>
<keyword evidence="2" id="KW-1133">Transmembrane helix</keyword>
<dbReference type="SUPFAM" id="SSF74853">
    <property type="entry name" value="Lamin A/C globular tail domain"/>
    <property type="match status" value="1"/>
</dbReference>
<feature type="transmembrane region" description="Helical" evidence="2">
    <location>
        <begin position="545"/>
        <end position="565"/>
    </location>
</feature>
<dbReference type="PROSITE" id="PS51841">
    <property type="entry name" value="LTD"/>
    <property type="match status" value="1"/>
</dbReference>
<feature type="domain" description="LTD" evidence="4">
    <location>
        <begin position="99"/>
        <end position="209"/>
    </location>
</feature>
<keyword evidence="6" id="KW-1185">Reference proteome</keyword>
<dbReference type="AlphaFoldDB" id="A0A6S4GSN4"/>
<feature type="signal peptide" evidence="3">
    <location>
        <begin position="1"/>
        <end position="25"/>
    </location>
</feature>
<dbReference type="InterPro" id="IPR009030">
    <property type="entry name" value="Growth_fac_rcpt_cys_sf"/>
</dbReference>
<protein>
    <recommendedName>
        <fullName evidence="4">LTD domain-containing protein</fullName>
    </recommendedName>
</protein>
<dbReference type="InterPro" id="IPR036415">
    <property type="entry name" value="Lamin_tail_dom_sf"/>
</dbReference>
<reference evidence="5 6" key="1">
    <citation type="journal article" date="2015" name="Proc. Natl. Acad. Sci. U.S.A.">
        <title>Cultivation of a human-associated TM7 phylotype reveals a reduced genome and epibiotic parasitic lifestyle.</title>
        <authorList>
            <person name="He X."/>
            <person name="McLean J.S."/>
            <person name="Edlund A."/>
            <person name="Yooseph S."/>
            <person name="Hall A.P."/>
            <person name="Liu S.Y."/>
            <person name="Dorrestein P.C."/>
            <person name="Esquenazi E."/>
            <person name="Hunter R.C."/>
            <person name="Cheng G."/>
            <person name="Nelson K.E."/>
            <person name="Lux R."/>
            <person name="Shi W."/>
        </authorList>
    </citation>
    <scope>NUCLEOTIDE SEQUENCE [LARGE SCALE GENOMIC DNA]</scope>
    <source>
        <strain evidence="5 6">TM7x</strain>
    </source>
</reference>
<sequence>MKYLRNTLLMTLIAALIMPSPSVLAVANAGAEAASGGDISQTTETPANDILPSSPNSAATAPSSQPEPNPADEQPTAKPVAQPNPPAAEPAHPISQPAPITDEALEKTAPLLISKVSPDKKYIELYNPTDSNVKLAGWKIEHYKADVKTGGKEFKNEVILANDFLVISNDPTLTKAVKFDKVPNMIQGEGSVVLSRSDGSTADVVGWGEAKKFLGAPVAGGVKTIWRCFAGKLIVDSKNNLADFSSNKTADDQEVAPYARPHCKTPESPKPLNKCEGLKLNEVASHVDEPFIELVNVSDKAITTAGCKLETSSNNSQEVLGDIELKSGELWAVKVKHTKLKLPKMKGKVYVLDEAGAEIDATEYDKMPKGASWSLLDGEWVQTFAVTEGAANVLKEYADCQAGYMRNESGKCLKIPTPPTVSDVLAPCPAGQYRHPETRRCRKIEAAKTVTPCKEGYYRSEETGRCRSIASAAAKTLKPCPDGQFRNPATGRCKKIAAADDILKDCPEGFERNPTTRRCRKIKTASIPVVGSATAGVQRVAGATWGWWVFGGVGLLAVGYGAWQWRWELSQLIRRLRR</sequence>
<feature type="chain" id="PRO_5027665658" description="LTD domain-containing protein" evidence="3">
    <location>
        <begin position="26"/>
        <end position="578"/>
    </location>
</feature>
<accession>A0A6S4GSN4</accession>
<keyword evidence="2" id="KW-0812">Transmembrane</keyword>
<dbReference type="InterPro" id="IPR001322">
    <property type="entry name" value="Lamin_tail_dom"/>
</dbReference>